<dbReference type="GO" id="GO:0045259">
    <property type="term" value="C:proton-transporting ATP synthase complex"/>
    <property type="evidence" value="ECO:0007669"/>
    <property type="project" value="UniProtKB-KW"/>
</dbReference>
<keyword evidence="11 13" id="KW-0472">Membrane</keyword>
<dbReference type="AlphaFoldDB" id="A0A5C0PXL2"/>
<organism evidence="14">
    <name type="scientific">Diaphanes nubilus</name>
    <dbReference type="NCBI Taxonomy" id="370596"/>
    <lineage>
        <taxon>Eukaryota</taxon>
        <taxon>Metazoa</taxon>
        <taxon>Ecdysozoa</taxon>
        <taxon>Arthropoda</taxon>
        <taxon>Hexapoda</taxon>
        <taxon>Insecta</taxon>
        <taxon>Pterygota</taxon>
        <taxon>Neoptera</taxon>
        <taxon>Endopterygota</taxon>
        <taxon>Coleoptera</taxon>
        <taxon>Polyphaga</taxon>
        <taxon>Elateriformia</taxon>
        <taxon>Elateroidea</taxon>
        <taxon>Lampyridae</taxon>
        <taxon>Lampyrinae</taxon>
        <taxon>Diaphanes</taxon>
    </lineage>
</organism>
<proteinExistence type="inferred from homology"/>
<dbReference type="RefSeq" id="YP_009695351.1">
    <property type="nucleotide sequence ID" value="NC_044787.1"/>
</dbReference>
<evidence type="ECO:0000256" key="13">
    <source>
        <dbReference type="SAM" id="Phobius"/>
    </source>
</evidence>
<dbReference type="GO" id="GO:0015986">
    <property type="term" value="P:proton motive force-driven ATP synthesis"/>
    <property type="evidence" value="ECO:0007669"/>
    <property type="project" value="InterPro"/>
</dbReference>
<geneLocation type="mitochondrion" evidence="14"/>
<keyword evidence="4 12" id="KW-0813">Transport</keyword>
<evidence type="ECO:0000256" key="8">
    <source>
        <dbReference type="ARBA" id="ARBA00022989"/>
    </source>
</evidence>
<keyword evidence="5 12" id="KW-0138">CF(0)</keyword>
<protein>
    <recommendedName>
        <fullName evidence="12">ATP synthase complex subunit 8</fullName>
    </recommendedName>
</protein>
<evidence type="ECO:0000256" key="1">
    <source>
        <dbReference type="ARBA" id="ARBA00004304"/>
    </source>
</evidence>
<keyword evidence="9 12" id="KW-0406">Ion transport</keyword>
<evidence type="ECO:0000256" key="6">
    <source>
        <dbReference type="ARBA" id="ARBA00022692"/>
    </source>
</evidence>
<keyword evidence="10 12" id="KW-0496">Mitochondrion</keyword>
<evidence type="ECO:0000256" key="12">
    <source>
        <dbReference type="RuleBase" id="RU003661"/>
    </source>
</evidence>
<dbReference type="Pfam" id="PF00895">
    <property type="entry name" value="ATP-synt_8"/>
    <property type="match status" value="1"/>
</dbReference>
<comment type="similarity">
    <text evidence="2 12">Belongs to the ATPase protein 8 family.</text>
</comment>
<reference evidence="14" key="1">
    <citation type="journal article" date="2019" name="Mol. Phylogenet. Evol.">
        <title>Phylogenetic analysis provides insights into the evolution of Asian fireflies and adult bioluminescence.</title>
        <authorList>
            <person name="Chen X."/>
            <person name="Dong Z."/>
            <person name="Liu G."/>
            <person name="He J."/>
            <person name="Zhao R."/>
            <person name="Wang W."/>
            <person name="Peng Y."/>
            <person name="Li X."/>
        </authorList>
    </citation>
    <scope>NUCLEOTIDE SEQUENCE</scope>
</reference>
<evidence type="ECO:0000256" key="5">
    <source>
        <dbReference type="ARBA" id="ARBA00022547"/>
    </source>
</evidence>
<dbReference type="CTD" id="4509"/>
<name>A0A5C0PXL2_9COLE</name>
<comment type="subunit">
    <text evidence="3">F-type ATPases have 2 components, CF(1) - the catalytic core - and CF(0) - the membrane proton channel.</text>
</comment>
<dbReference type="EMBL" id="MK292094">
    <property type="protein sequence ID" value="QEJ81529.1"/>
    <property type="molecule type" value="Genomic_DNA"/>
</dbReference>
<comment type="subcellular location">
    <subcellularLocation>
        <location evidence="1 12">Mitochondrion membrane</location>
        <topology evidence="1 12">Single-pass membrane protein</topology>
    </subcellularLocation>
</comment>
<keyword evidence="8 13" id="KW-1133">Transmembrane helix</keyword>
<evidence type="ECO:0000256" key="7">
    <source>
        <dbReference type="ARBA" id="ARBA00022781"/>
    </source>
</evidence>
<keyword evidence="6 12" id="KW-0812">Transmembrane</keyword>
<evidence type="ECO:0000313" key="14">
    <source>
        <dbReference type="EMBL" id="QEJ81529.1"/>
    </source>
</evidence>
<sequence length="50" mass="6085">MPQMSPINWLILMIYFSIVLIMFNSMIYSMFYYATSLPNISSKIQKNWKW</sequence>
<keyword evidence="7 12" id="KW-0375">Hydrogen ion transport</keyword>
<evidence type="ECO:0000256" key="9">
    <source>
        <dbReference type="ARBA" id="ARBA00023065"/>
    </source>
</evidence>
<dbReference type="InterPro" id="IPR001421">
    <property type="entry name" value="ATP8_metazoa"/>
</dbReference>
<dbReference type="GeneID" id="41826936"/>
<dbReference type="GO" id="GO:0031966">
    <property type="term" value="C:mitochondrial membrane"/>
    <property type="evidence" value="ECO:0007669"/>
    <property type="project" value="UniProtKB-SubCell"/>
</dbReference>
<evidence type="ECO:0000256" key="4">
    <source>
        <dbReference type="ARBA" id="ARBA00022448"/>
    </source>
</evidence>
<evidence type="ECO:0000256" key="2">
    <source>
        <dbReference type="ARBA" id="ARBA00008892"/>
    </source>
</evidence>
<evidence type="ECO:0000256" key="3">
    <source>
        <dbReference type="ARBA" id="ARBA00011291"/>
    </source>
</evidence>
<gene>
    <name evidence="14" type="primary">ATP8</name>
    <name evidence="14" type="ORF">FM10_10</name>
</gene>
<evidence type="ECO:0000256" key="10">
    <source>
        <dbReference type="ARBA" id="ARBA00023128"/>
    </source>
</evidence>
<feature type="transmembrane region" description="Helical" evidence="13">
    <location>
        <begin position="12"/>
        <end position="34"/>
    </location>
</feature>
<accession>A0A5C0PXL2</accession>
<evidence type="ECO:0000256" key="11">
    <source>
        <dbReference type="ARBA" id="ARBA00023136"/>
    </source>
</evidence>
<dbReference type="GO" id="GO:0015078">
    <property type="term" value="F:proton transmembrane transporter activity"/>
    <property type="evidence" value="ECO:0007669"/>
    <property type="project" value="InterPro"/>
</dbReference>